<organism evidence="3 4">
    <name type="scientific">Candidozyma pseudohaemuli</name>
    <dbReference type="NCBI Taxonomy" id="418784"/>
    <lineage>
        <taxon>Eukaryota</taxon>
        <taxon>Fungi</taxon>
        <taxon>Dikarya</taxon>
        <taxon>Ascomycota</taxon>
        <taxon>Saccharomycotina</taxon>
        <taxon>Pichiomycetes</taxon>
        <taxon>Metschnikowiaceae</taxon>
        <taxon>Candidozyma</taxon>
    </lineage>
</organism>
<keyword evidence="2" id="KW-0472">Membrane</keyword>
<feature type="compositionally biased region" description="Low complexity" evidence="1">
    <location>
        <begin position="61"/>
        <end position="73"/>
    </location>
</feature>
<sequence length="147" mass="16745">MHLHRRYYGGSYSSYGYDWTSERRRKFGIVLGSIFGGAVVIGLCIWAIVSYREEKKKKVPRTQTVPTPTQQTRDIPRQPNRDIPRQQPRYNAIITPPNPPAVPGYFEPTAPPPTYKDSRNDRAYMDPAPGNDVILVDSERAMVRAPV</sequence>
<reference evidence="3 4" key="1">
    <citation type="submission" date="2018-03" db="EMBL/GenBank/DDBJ databases">
        <title>Candida pseudohaemulonii genome assembly and annotation.</title>
        <authorList>
            <person name="Munoz J.F."/>
            <person name="Gade L.G."/>
            <person name="Chow N.A."/>
            <person name="Litvintseva A.P."/>
            <person name="Loparev V.N."/>
            <person name="Cuomo C.A."/>
        </authorList>
    </citation>
    <scope>NUCLEOTIDE SEQUENCE [LARGE SCALE GENOMIC DNA]</scope>
    <source>
        <strain evidence="3 4">B12108</strain>
    </source>
</reference>
<protein>
    <submittedName>
        <fullName evidence="3">Uncharacterized protein</fullName>
    </submittedName>
</protein>
<evidence type="ECO:0000256" key="2">
    <source>
        <dbReference type="SAM" id="Phobius"/>
    </source>
</evidence>
<dbReference type="AlphaFoldDB" id="A0A2P7YRT3"/>
<proteinExistence type="predicted"/>
<comment type="caution">
    <text evidence="3">The sequence shown here is derived from an EMBL/GenBank/DDBJ whole genome shotgun (WGS) entry which is preliminary data.</text>
</comment>
<feature type="compositionally biased region" description="Basic and acidic residues" evidence="1">
    <location>
        <begin position="74"/>
        <end position="84"/>
    </location>
</feature>
<feature type="region of interest" description="Disordered" evidence="1">
    <location>
        <begin position="54"/>
        <end position="131"/>
    </location>
</feature>
<evidence type="ECO:0000256" key="1">
    <source>
        <dbReference type="SAM" id="MobiDB-lite"/>
    </source>
</evidence>
<dbReference type="VEuPathDB" id="FungiDB:C7M61_002617"/>
<accession>A0A2P7YRT3</accession>
<dbReference type="EMBL" id="PYFQ01000005">
    <property type="protein sequence ID" value="PSK38680.1"/>
    <property type="molecule type" value="Genomic_DNA"/>
</dbReference>
<gene>
    <name evidence="3" type="ORF">C7M61_002617</name>
</gene>
<keyword evidence="2" id="KW-0812">Transmembrane</keyword>
<dbReference type="RefSeq" id="XP_024713912.1">
    <property type="nucleotide sequence ID" value="XM_024857986.1"/>
</dbReference>
<dbReference type="Proteomes" id="UP000241107">
    <property type="component" value="Unassembled WGS sequence"/>
</dbReference>
<keyword evidence="2" id="KW-1133">Transmembrane helix</keyword>
<evidence type="ECO:0000313" key="3">
    <source>
        <dbReference type="EMBL" id="PSK38680.1"/>
    </source>
</evidence>
<dbReference type="GeneID" id="36566006"/>
<feature type="transmembrane region" description="Helical" evidence="2">
    <location>
        <begin position="27"/>
        <end position="49"/>
    </location>
</feature>
<name>A0A2P7YRT3_9ASCO</name>
<evidence type="ECO:0000313" key="4">
    <source>
        <dbReference type="Proteomes" id="UP000241107"/>
    </source>
</evidence>
<keyword evidence="4" id="KW-1185">Reference proteome</keyword>